<dbReference type="EMBL" id="CP069798">
    <property type="protein sequence ID" value="QRQ81507.1"/>
    <property type="molecule type" value="Genomic_DNA"/>
</dbReference>
<gene>
    <name evidence="1" type="ORF">JQU52_12500</name>
</gene>
<dbReference type="Pfam" id="PF12669">
    <property type="entry name" value="FeoB_associated"/>
    <property type="match status" value="1"/>
</dbReference>
<dbReference type="Proteomes" id="UP000653156">
    <property type="component" value="Chromosome"/>
</dbReference>
<dbReference type="AlphaFoldDB" id="A0A892ZI44"/>
<protein>
    <submittedName>
        <fullName evidence="1">FeoB-associated Cys-rich membrane protein</fullName>
    </submittedName>
</protein>
<dbReference type="RefSeq" id="WP_230338802.1">
    <property type="nucleotide sequence ID" value="NZ_CP069798.1"/>
</dbReference>
<dbReference type="KEGG" id="ptes:JQU52_12500"/>
<keyword evidence="2" id="KW-1185">Reference proteome</keyword>
<evidence type="ECO:0000313" key="2">
    <source>
        <dbReference type="Proteomes" id="UP000653156"/>
    </source>
</evidence>
<name>A0A892ZI44_9NEIS</name>
<proteinExistence type="predicted"/>
<evidence type="ECO:0000313" key="1">
    <source>
        <dbReference type="EMBL" id="QRQ81507.1"/>
    </source>
</evidence>
<accession>A0A892ZI44</accession>
<organism evidence="1 2">
    <name type="scientific">Paralysiella testudinis</name>
    <dbReference type="NCBI Taxonomy" id="2809020"/>
    <lineage>
        <taxon>Bacteria</taxon>
        <taxon>Pseudomonadati</taxon>
        <taxon>Pseudomonadota</taxon>
        <taxon>Betaproteobacteria</taxon>
        <taxon>Neisseriales</taxon>
        <taxon>Neisseriaceae</taxon>
        <taxon>Paralysiella</taxon>
    </lineage>
</organism>
<reference evidence="1" key="1">
    <citation type="submission" date="2021-02" db="EMBL/GenBank/DDBJ databases">
        <title>Neisseriaceae sp. 26B isolated from the cloaca of a Common Toad-headed Turtle (Mesoclemmys nasuta).</title>
        <authorList>
            <person name="Spergser J."/>
            <person name="Busse H.-J."/>
        </authorList>
    </citation>
    <scope>NUCLEOTIDE SEQUENCE</scope>
    <source>
        <strain evidence="1">26B</strain>
    </source>
</reference>
<sequence length="43" mass="4684">MMEYIVVAIIVLACAAFLGKRFFGKKADACSGCNRCGSNKRCH</sequence>